<evidence type="ECO:0000313" key="2">
    <source>
        <dbReference type="Proteomes" id="UP000593605"/>
    </source>
</evidence>
<protein>
    <submittedName>
        <fullName evidence="1">Uncharacterized protein</fullName>
    </submittedName>
</protein>
<accession>A0A7M1T5J2</accession>
<gene>
    <name evidence="1" type="ORF">IMZ16_01870</name>
</gene>
<reference evidence="1 2" key="1">
    <citation type="submission" date="2020-10" db="EMBL/GenBank/DDBJ databases">
        <title>Complete genome of Cruoricapor ignavus strain M1214 isolated from the blood culture of a febrile patient.</title>
        <authorList>
            <person name="Guglielmino C.J.D."/>
        </authorList>
    </citation>
    <scope>NUCLEOTIDE SEQUENCE [LARGE SCALE GENOMIC DNA]</scope>
    <source>
        <strain evidence="1 2">M1214</strain>
    </source>
</reference>
<sequence>MAFQQYDEPLMGMSFLERQGCNVTGITVEGTPASAQDGDISFEALQKFGKTVNFARGTVQEFVGT</sequence>
<proteinExistence type="predicted"/>
<dbReference type="AlphaFoldDB" id="A0A7M1T5J2"/>
<dbReference type="RefSeq" id="WP_193440259.1">
    <property type="nucleotide sequence ID" value="NZ_CP063145.1"/>
</dbReference>
<organism evidence="1 2">
    <name type="scientific">Cruoricaptor ignavus</name>
    <dbReference type="NCBI Taxonomy" id="1118202"/>
    <lineage>
        <taxon>Bacteria</taxon>
        <taxon>Pseudomonadati</taxon>
        <taxon>Bacteroidota</taxon>
        <taxon>Flavobacteriia</taxon>
        <taxon>Flavobacteriales</taxon>
        <taxon>Weeksellaceae</taxon>
        <taxon>Cruoricaptor</taxon>
    </lineage>
</organism>
<name>A0A7M1T5J2_9FLAO</name>
<dbReference type="Proteomes" id="UP000593605">
    <property type="component" value="Chromosome"/>
</dbReference>
<dbReference type="KEGG" id="civ:IMZ16_01870"/>
<evidence type="ECO:0000313" key="1">
    <source>
        <dbReference type="EMBL" id="QOR74213.1"/>
    </source>
</evidence>
<dbReference type="EMBL" id="CP063145">
    <property type="protein sequence ID" value="QOR74213.1"/>
    <property type="molecule type" value="Genomic_DNA"/>
</dbReference>